<dbReference type="Pfam" id="PF11551">
    <property type="entry name" value="Omp28"/>
    <property type="match status" value="1"/>
</dbReference>
<proteinExistence type="predicted"/>
<dbReference type="NCBIfam" id="NF033782">
    <property type="entry name" value="lipoprot_Omp28"/>
    <property type="match status" value="1"/>
</dbReference>
<dbReference type="Proteomes" id="UP000249375">
    <property type="component" value="Chromosome"/>
</dbReference>
<evidence type="ECO:0008006" key="3">
    <source>
        <dbReference type="Google" id="ProtNLM"/>
    </source>
</evidence>
<organism evidence="1 2">
    <name type="scientific">Pseudoprevotella muciniphila</name>
    <dbReference type="NCBI Taxonomy" id="2133944"/>
    <lineage>
        <taxon>Bacteria</taxon>
        <taxon>Pseudomonadati</taxon>
        <taxon>Bacteroidota</taxon>
        <taxon>Bacteroidia</taxon>
        <taxon>Bacteroidales</taxon>
        <taxon>Prevotellaceae</taxon>
        <taxon>Pseudoprevotella</taxon>
    </lineage>
</organism>
<dbReference type="RefSeq" id="WP_111897688.1">
    <property type="nucleotide sequence ID" value="NZ_CP033459.1"/>
</dbReference>
<name>A0A5P8E8V6_9BACT</name>
<dbReference type="PROSITE" id="PS51257">
    <property type="entry name" value="PROKAR_LIPOPROTEIN"/>
    <property type="match status" value="1"/>
</dbReference>
<sequence length="262" mass="29595">MKFKATLLLTLLLILFIYSCDDISEENRFSVIPLPIETSKKVLIEDFTGQLCHNCPYAAETIRDIQRLYGEDHIIAVAIHGGDLSIDETTNPLGLATPQGTAYQRYWGVNHWPCGMVDRKGILEHTSWSGMVTQRLQESPQATISIANILDTENNRLKIDVTTEAEQDFIGKLQIWLTEDSVCCPQIMPDGEIDGFYLHRHVFRASVNAPYGDDISMTAGSRQTVCYEYQLNDMWDTSQLYVVAFIYNDSDGVLQAEKAKCK</sequence>
<dbReference type="InterPro" id="IPR021615">
    <property type="entry name" value="Omp28"/>
</dbReference>
<dbReference type="KEGG" id="alq:C7Y71_010795"/>
<evidence type="ECO:0000313" key="1">
    <source>
        <dbReference type="EMBL" id="QFQ13459.1"/>
    </source>
</evidence>
<gene>
    <name evidence="1" type="ORF">C7Y71_010795</name>
</gene>
<keyword evidence="2" id="KW-1185">Reference proteome</keyword>
<dbReference type="Gene3D" id="2.60.40.10">
    <property type="entry name" value="Immunoglobulins"/>
    <property type="match status" value="1"/>
</dbReference>
<dbReference type="EMBL" id="CP033459">
    <property type="protein sequence ID" value="QFQ13459.1"/>
    <property type="molecule type" value="Genomic_DNA"/>
</dbReference>
<reference evidence="1 2" key="1">
    <citation type="submission" date="2018-11" db="EMBL/GenBank/DDBJ databases">
        <authorList>
            <person name="Na S.W."/>
            <person name="Baik M."/>
        </authorList>
    </citation>
    <scope>NUCLEOTIDE SEQUENCE [LARGE SCALE GENOMIC DNA]</scope>
    <source>
        <strain evidence="1 2">E39</strain>
    </source>
</reference>
<protein>
    <recommendedName>
        <fullName evidence="3">Outer membrane protein Omp28</fullName>
    </recommendedName>
</protein>
<dbReference type="InterPro" id="IPR013783">
    <property type="entry name" value="Ig-like_fold"/>
</dbReference>
<dbReference type="OrthoDB" id="1081990at2"/>
<evidence type="ECO:0000313" key="2">
    <source>
        <dbReference type="Proteomes" id="UP000249375"/>
    </source>
</evidence>
<accession>A0A5P8E8V6</accession>
<dbReference type="AlphaFoldDB" id="A0A5P8E8V6"/>